<proteinExistence type="predicted"/>
<reference evidence="2" key="1">
    <citation type="journal article" date="2020" name="BMC Genomics">
        <title>Correction to: Identification and distribution of gene clusters required for synthesis of sphingolipid metabolism inhibitors in diverse species of the filamentous fungus Fusarium.</title>
        <authorList>
            <person name="Kim H.S."/>
            <person name="Lohmar J.M."/>
            <person name="Busman M."/>
            <person name="Brown D.W."/>
            <person name="Naumann T.A."/>
            <person name="Divon H.H."/>
            <person name="Lysoe E."/>
            <person name="Uhlig S."/>
            <person name="Proctor R.H."/>
        </authorList>
    </citation>
    <scope>NUCLEOTIDE SEQUENCE</scope>
    <source>
        <strain evidence="2">NRRL 22465</strain>
    </source>
</reference>
<feature type="region of interest" description="Disordered" evidence="1">
    <location>
        <begin position="375"/>
        <end position="434"/>
    </location>
</feature>
<dbReference type="EMBL" id="JABEYC010000130">
    <property type="protein sequence ID" value="KAF4982249.1"/>
    <property type="molecule type" value="Genomic_DNA"/>
</dbReference>
<feature type="compositionally biased region" description="Low complexity" evidence="1">
    <location>
        <begin position="416"/>
        <end position="433"/>
    </location>
</feature>
<feature type="compositionally biased region" description="Polar residues" evidence="1">
    <location>
        <begin position="659"/>
        <end position="679"/>
    </location>
</feature>
<evidence type="ECO:0000313" key="2">
    <source>
        <dbReference type="EMBL" id="KAF4982249.1"/>
    </source>
</evidence>
<keyword evidence="3" id="KW-1185">Reference proteome</keyword>
<feature type="region of interest" description="Disordered" evidence="1">
    <location>
        <begin position="659"/>
        <end position="692"/>
    </location>
</feature>
<evidence type="ECO:0000313" key="3">
    <source>
        <dbReference type="Proteomes" id="UP000635477"/>
    </source>
</evidence>
<feature type="region of interest" description="Disordered" evidence="1">
    <location>
        <begin position="168"/>
        <end position="207"/>
    </location>
</feature>
<name>A0A8H4XN44_9HYPO</name>
<sequence length="959" mass="106506">MDLEHSRPGPTSQNSLHSTYQAPERSSNLLGPRSTSRQRLPYQSLNETSALLRSPGPLESMLKTTTETGDIGIFSIKPPVPSVTYRHPQRPRPNPKGLKRPSRLCSREVENGPVYDDRKSLPSYRDTASEIISLYGSAAQPSYSRSFSPSLDDGQRSYSLTTCSSRRIPSCKSSGTFQSLSSNSGLQRPRSPFPYPTRLKRPGIRPASPAMSDNGVIDYSLVVLICNSAQYMGLIGREVIEATVVIPLFLCDLNSVDQPPRCLHRRLPGLIITYQGLAAQEHQARCHTGDHDHSSDRLAPANKGMHPNRNGQPLRSAGSFYYDYTEEFDTDGHYELEYAVPLCPIPQRAEGFRQPMLLRADGADPMGRAGIPYMVGPGTRNFKVNHYDNPTGEDMESQSPADSDKASHPTTHNYQSSHDAASSRNSSTRSTNTLDPWGILAQARRELRSEIQKPGYLSSHAICRRSKTLGAKPMDSDIERPPHSALPGEDYSLGSAVAERGSVVPFFETNHKVQLFDEVEGNDAAPREKPQGDALKMRVYPRSRKRPFQGQGQVKPLKMRIYRGNHRRRPAATDITFSNDPKPTVTVARPEVQQENTDTHILSPNPISAAHQLRVTNSIPQLMKALPPLPDEAHKAVEQAQGTPSTEPEVSTRLLFSSPVNASAPTDSQPNANLVATKSHSCDDSPVPASRQHLQANHSRFKVRLRLSRSTGFQKQNLDLDAVPERSSSNPIKPRLRLKASRNKMNQKPIAQDGTVVRRVGLRQYNSLLELKHFPQKDMLTDRSSFGEALEEHLAQLGTGANRLSSIDESARSNQRHRLSDQFDIPYPLSPRGIELATPVTQLQSKRESLTPSIGQTKNQKVVGKNMSFLRPRVATAARVRKQTRISGSYGSDPTPLRPNIAHDSSFDDSEVGVGPTGLTPPRRSRNKARRVRHWASEAKRVVRSYVRKTLNRSWHSEN</sequence>
<dbReference type="AlphaFoldDB" id="A0A8H4XN44"/>
<organism evidence="2 3">
    <name type="scientific">Fusarium zealandicum</name>
    <dbReference type="NCBI Taxonomy" id="1053134"/>
    <lineage>
        <taxon>Eukaryota</taxon>
        <taxon>Fungi</taxon>
        <taxon>Dikarya</taxon>
        <taxon>Ascomycota</taxon>
        <taxon>Pezizomycotina</taxon>
        <taxon>Sordariomycetes</taxon>
        <taxon>Hypocreomycetidae</taxon>
        <taxon>Hypocreales</taxon>
        <taxon>Nectriaceae</taxon>
        <taxon>Fusarium</taxon>
        <taxon>Fusarium staphyleae species complex</taxon>
    </lineage>
</organism>
<feature type="region of interest" description="Disordered" evidence="1">
    <location>
        <begin position="1"/>
        <end position="102"/>
    </location>
</feature>
<evidence type="ECO:0000256" key="1">
    <source>
        <dbReference type="SAM" id="MobiDB-lite"/>
    </source>
</evidence>
<dbReference type="OrthoDB" id="4156126at2759"/>
<gene>
    <name evidence="2" type="ORF">FZEAL_2133</name>
</gene>
<feature type="compositionally biased region" description="Polar residues" evidence="1">
    <location>
        <begin position="9"/>
        <end position="51"/>
    </location>
</feature>
<dbReference type="Proteomes" id="UP000635477">
    <property type="component" value="Unassembled WGS sequence"/>
</dbReference>
<comment type="caution">
    <text evidence="2">The sequence shown here is derived from an EMBL/GenBank/DDBJ whole genome shotgun (WGS) entry which is preliminary data.</text>
</comment>
<protein>
    <submittedName>
        <fullName evidence="2">Uncharacterized protein</fullName>
    </submittedName>
</protein>
<accession>A0A8H4XN44</accession>
<feature type="region of interest" description="Disordered" evidence="1">
    <location>
        <begin position="904"/>
        <end position="929"/>
    </location>
</feature>
<reference evidence="2" key="2">
    <citation type="submission" date="2020-05" db="EMBL/GenBank/DDBJ databases">
        <authorList>
            <person name="Kim H.-S."/>
            <person name="Proctor R.H."/>
            <person name="Brown D.W."/>
        </authorList>
    </citation>
    <scope>NUCLEOTIDE SEQUENCE</scope>
    <source>
        <strain evidence="2">NRRL 22465</strain>
    </source>
</reference>
<feature type="compositionally biased region" description="Polar residues" evidence="1">
    <location>
        <begin position="168"/>
        <end position="186"/>
    </location>
</feature>